<dbReference type="InterPro" id="IPR001841">
    <property type="entry name" value="Znf_RING"/>
</dbReference>
<dbReference type="Proteomes" id="UP001176961">
    <property type="component" value="Unassembled WGS sequence"/>
</dbReference>
<feature type="region of interest" description="Disordered" evidence="4">
    <location>
        <begin position="844"/>
        <end position="879"/>
    </location>
</feature>
<dbReference type="SUPFAM" id="SSF50978">
    <property type="entry name" value="WD40 repeat-like"/>
    <property type="match status" value="1"/>
</dbReference>
<dbReference type="AlphaFoldDB" id="A0AA36DSW1"/>
<sequence length="1067" mass="117037">MEPSSSSTTTAATSAEVQPPVPTHFFTELFTLDHLVMTSSSSKRSRLTCIAVSPHFLFLGTSTGGVSAYSRYASARKRIKSPSGPYHFINTKDGPVSTLCVNLQEGLVAVGNDSGRVHIVSFSASSPSPIIQTLTKDTRKLDKVTSLVWSEDAKKLYSGHANGVVMAYHLGTKSPFRTACTVLATFSEGEILQLDVSGSQLLISTQLATYVYDLEEKTTTQVGKKPRSGRMGACFFPMSGSSSQVDNSAFVLAARPNGRVWEANTAGVVYRTHQLRENSAIPRPPIISSRTDYSCDMTLVSSAAANSNEDVQLGVLHRLDVDGNSFILSSSGSKMIVFDVDQSKIILVNELEEEIQCLCVCAADVFVIFRNLPIPRKYTLCDREMVVKKLLAKSLAVQSAQFVLSWKACTWPDDVLNHIAESLSKCPGKANVERLRAEVMGLLEQQKSELHRDTKAIVVADSPVCVRLPSGIHRVVNKISEPLDEPPSEADALPRRKRYRSRSCAATRTSSTQMPKRKSFPQIILSEKVKRIRESRSEIVSSESLRTLLQLRSRDMLDAVKFVPTITIGNAAKSLAALAIATPINFSCLVPAEGRKVTDDGRKAVKRRSGPSIVKAVRPCKTKPVASVRPLLSRRSVKPLAAVPTDEDRHNNCENSNDIKLPSAVSETTTECVIAYNDGENNVDLNLVMDRLTQIQIQNVTNDNAPINGTPHIEEIVEPPPAPSSSSDCCEECKIHRSWPAAAMLAKVCRRVKINKNQFSFGAVPSLHSDWKQLLEFRFTTKQSNTSPCARCETAVCSCLSIFGQGSTLLDFVPEKVRPNPKTILERCTSIDEDRMSRILFEESASSPSRTADEVQLSNNSSTATLTNGSPAASPSKEIPRSKLHIDEHLTPLSSFEWLLALDARVVFAIASLVLGYQELISLIKESQVILHLLLPEHWSALSLLGVREQAMKKDRISAKVITDVLQEFNLSNLISVEPYKASPAKRDGLYKQTPMYSWIIDCNSSCLICTLSLKSDVSNKDLAVTSFICGHSYHTVCLIGRSGGCLACRMRMRNANARRTSQPSKS</sequence>
<dbReference type="InterPro" id="IPR015943">
    <property type="entry name" value="WD40/YVTN_repeat-like_dom_sf"/>
</dbReference>
<keyword evidence="1 3" id="KW-0479">Metal-binding</keyword>
<reference evidence="6" key="1">
    <citation type="submission" date="2023-07" db="EMBL/GenBank/DDBJ databases">
        <authorList>
            <consortium name="CYATHOMIX"/>
        </authorList>
    </citation>
    <scope>NUCLEOTIDE SEQUENCE</scope>
    <source>
        <strain evidence="6">N/A</strain>
    </source>
</reference>
<proteinExistence type="predicted"/>
<dbReference type="GO" id="GO:0048066">
    <property type="term" value="P:developmental pigmentation"/>
    <property type="evidence" value="ECO:0007669"/>
    <property type="project" value="TreeGrafter"/>
</dbReference>
<gene>
    <name evidence="6" type="ORF">CYNAS_LOCUS5127</name>
</gene>
<evidence type="ECO:0000256" key="3">
    <source>
        <dbReference type="PROSITE-ProRule" id="PRU00175"/>
    </source>
</evidence>
<evidence type="ECO:0000313" key="6">
    <source>
        <dbReference type="EMBL" id="CAJ0593144.1"/>
    </source>
</evidence>
<protein>
    <recommendedName>
        <fullName evidence="5">RING-type domain-containing protein</fullName>
    </recommendedName>
</protein>
<dbReference type="GO" id="GO:0008270">
    <property type="term" value="F:zinc ion binding"/>
    <property type="evidence" value="ECO:0007669"/>
    <property type="project" value="UniProtKB-KW"/>
</dbReference>
<name>A0AA36DSW1_CYLNA</name>
<dbReference type="SUPFAM" id="SSF57850">
    <property type="entry name" value="RING/U-box"/>
    <property type="match status" value="1"/>
</dbReference>
<evidence type="ECO:0000313" key="7">
    <source>
        <dbReference type="Proteomes" id="UP001176961"/>
    </source>
</evidence>
<dbReference type="Pfam" id="PF23756">
    <property type="entry name" value="Beta-prop_HPS5"/>
    <property type="match status" value="1"/>
</dbReference>
<dbReference type="PANTHER" id="PTHR23287">
    <property type="entry name" value="RUBY-EYE2-LIKE PROTEIN"/>
    <property type="match status" value="1"/>
</dbReference>
<accession>A0AA36DSW1</accession>
<dbReference type="GO" id="GO:0005737">
    <property type="term" value="C:cytoplasm"/>
    <property type="evidence" value="ECO:0007669"/>
    <property type="project" value="TreeGrafter"/>
</dbReference>
<evidence type="ECO:0000259" key="5">
    <source>
        <dbReference type="PROSITE" id="PS50089"/>
    </source>
</evidence>
<comment type="caution">
    <text evidence="6">The sequence shown here is derived from an EMBL/GenBank/DDBJ whole genome shotgun (WGS) entry which is preliminary data.</text>
</comment>
<feature type="compositionally biased region" description="Polar residues" evidence="4">
    <location>
        <begin position="844"/>
        <end position="873"/>
    </location>
</feature>
<keyword evidence="1 3" id="KW-0863">Zinc-finger</keyword>
<evidence type="ECO:0000256" key="2">
    <source>
        <dbReference type="ARBA" id="ARBA00022833"/>
    </source>
</evidence>
<dbReference type="PANTHER" id="PTHR23287:SF18">
    <property type="entry name" value="BLOC-2 COMPLEX MEMBER HPS5"/>
    <property type="match status" value="1"/>
</dbReference>
<feature type="compositionally biased region" description="Low complexity" evidence="4">
    <location>
        <begin position="502"/>
        <end position="512"/>
    </location>
</feature>
<dbReference type="EMBL" id="CATQJL010000112">
    <property type="protein sequence ID" value="CAJ0593144.1"/>
    <property type="molecule type" value="Genomic_DNA"/>
</dbReference>
<feature type="domain" description="RING-type" evidence="5">
    <location>
        <begin position="1007"/>
        <end position="1050"/>
    </location>
</feature>
<keyword evidence="7" id="KW-1185">Reference proteome</keyword>
<dbReference type="PROSITE" id="PS50089">
    <property type="entry name" value="ZF_RING_2"/>
    <property type="match status" value="1"/>
</dbReference>
<dbReference type="Gene3D" id="2.130.10.10">
    <property type="entry name" value="YVTN repeat-like/Quinoprotein amine dehydrogenase"/>
    <property type="match status" value="1"/>
</dbReference>
<dbReference type="InterPro" id="IPR056499">
    <property type="entry name" value="Beta-prop_HPS5-like"/>
</dbReference>
<dbReference type="InterPro" id="IPR036322">
    <property type="entry name" value="WD40_repeat_dom_sf"/>
</dbReference>
<feature type="region of interest" description="Disordered" evidence="4">
    <location>
        <begin position="483"/>
        <end position="517"/>
    </location>
</feature>
<organism evidence="6 7">
    <name type="scientific">Cylicocyclus nassatus</name>
    <name type="common">Nematode worm</name>
    <dbReference type="NCBI Taxonomy" id="53992"/>
    <lineage>
        <taxon>Eukaryota</taxon>
        <taxon>Metazoa</taxon>
        <taxon>Ecdysozoa</taxon>
        <taxon>Nematoda</taxon>
        <taxon>Chromadorea</taxon>
        <taxon>Rhabditida</taxon>
        <taxon>Rhabditina</taxon>
        <taxon>Rhabditomorpha</taxon>
        <taxon>Strongyloidea</taxon>
        <taxon>Strongylidae</taxon>
        <taxon>Cylicocyclus</taxon>
    </lineage>
</organism>
<keyword evidence="2" id="KW-0862">Zinc</keyword>
<evidence type="ECO:0000256" key="4">
    <source>
        <dbReference type="SAM" id="MobiDB-lite"/>
    </source>
</evidence>
<evidence type="ECO:0000256" key="1">
    <source>
        <dbReference type="ARBA" id="ARBA00022771"/>
    </source>
</evidence>